<proteinExistence type="predicted"/>
<dbReference type="RefSeq" id="WP_162050620.1">
    <property type="nucleotide sequence ID" value="NZ_AP019011.1"/>
</dbReference>
<organism evidence="7 8">
    <name type="scientific">Fluviibacter phosphoraccumulans</name>
    <dbReference type="NCBI Taxonomy" id="1751046"/>
    <lineage>
        <taxon>Bacteria</taxon>
        <taxon>Pseudomonadati</taxon>
        <taxon>Pseudomonadota</taxon>
        <taxon>Betaproteobacteria</taxon>
        <taxon>Rhodocyclales</taxon>
        <taxon>Fluviibacteraceae</taxon>
        <taxon>Fluviibacter</taxon>
    </lineage>
</organism>
<dbReference type="CDD" id="cd06445">
    <property type="entry name" value="ATase"/>
    <property type="match status" value="1"/>
</dbReference>
<reference evidence="8" key="1">
    <citation type="submission" date="2020-01" db="EMBL/GenBank/DDBJ databases">
        <title>Phosphoaccumulans saitamaens gen. nov., sp. nov., a polyphosphate accumulating bacterium isolated from surface river water.</title>
        <authorList>
            <person name="Watanabe K."/>
            <person name="Suda W."/>
        </authorList>
    </citation>
    <scope>NUCLEOTIDE SEQUENCE [LARGE SCALE GENOMIC DNA]</scope>
    <source>
        <strain evidence="8">ICHIAU1</strain>
    </source>
</reference>
<dbReference type="PANTHER" id="PTHR10815:SF13">
    <property type="entry name" value="METHYLATED-DNA--PROTEIN-CYSTEINE METHYLTRANSFERASE"/>
    <property type="match status" value="1"/>
</dbReference>
<dbReference type="AlphaFoldDB" id="A0A679IA12"/>
<keyword evidence="2" id="KW-0489">Methyltransferase</keyword>
<evidence type="ECO:0000313" key="8">
    <source>
        <dbReference type="Proteomes" id="UP000463961"/>
    </source>
</evidence>
<dbReference type="NCBIfam" id="TIGR00589">
    <property type="entry name" value="ogt"/>
    <property type="match status" value="1"/>
</dbReference>
<protein>
    <submittedName>
        <fullName evidence="7">Uncharacterized protein</fullName>
    </submittedName>
</protein>
<keyword evidence="3" id="KW-0808">Transferase</keyword>
<dbReference type="GO" id="GO:0003908">
    <property type="term" value="F:methylated-DNA-[protein]-cysteine S-methyltransferase activity"/>
    <property type="evidence" value="ECO:0007669"/>
    <property type="project" value="UniProtKB-EC"/>
</dbReference>
<dbReference type="InterPro" id="IPR036217">
    <property type="entry name" value="MethylDNA_cys_MeTrfase_DNAb"/>
</dbReference>
<dbReference type="Gene3D" id="1.10.10.10">
    <property type="entry name" value="Winged helix-like DNA-binding domain superfamily/Winged helix DNA-binding domain"/>
    <property type="match status" value="1"/>
</dbReference>
<dbReference type="EMBL" id="AP022345">
    <property type="protein sequence ID" value="BBU68602.1"/>
    <property type="molecule type" value="Genomic_DNA"/>
</dbReference>
<name>A0A679IA12_9RHOO</name>
<gene>
    <name evidence="7" type="ORF">ICHIAU1_08850</name>
</gene>
<dbReference type="InterPro" id="IPR036388">
    <property type="entry name" value="WH-like_DNA-bd_sf"/>
</dbReference>
<keyword evidence="8" id="KW-1185">Reference proteome</keyword>
<sequence>MKPAAEFDATLALTDVAPGCPANLARQISLGLRGTPEGDALCELVFIAGAVDQAAAAKATVCGAREPLLENTRQQLIAWFKDPSFRFSVPLAKPPTAFQARLRESLLAMPSGTTCTYGELAKQLQSAPRAIGQALGSNSLPLIVPCHRVISAGKNRLTGFNHTSDGVMLELKAWLLAREATGLNLYA</sequence>
<evidence type="ECO:0000256" key="1">
    <source>
        <dbReference type="ARBA" id="ARBA00001286"/>
    </source>
</evidence>
<evidence type="ECO:0000256" key="2">
    <source>
        <dbReference type="ARBA" id="ARBA00022603"/>
    </source>
</evidence>
<evidence type="ECO:0000256" key="5">
    <source>
        <dbReference type="ARBA" id="ARBA00023204"/>
    </source>
</evidence>
<dbReference type="Pfam" id="PF01035">
    <property type="entry name" value="DNA_binding_1"/>
    <property type="match status" value="1"/>
</dbReference>
<dbReference type="PANTHER" id="PTHR10815">
    <property type="entry name" value="METHYLATED-DNA--PROTEIN-CYSTEINE METHYLTRANSFERASE"/>
    <property type="match status" value="1"/>
</dbReference>
<comment type="catalytic activity">
    <reaction evidence="6">
        <text>a 6-O-methyl-2'-deoxyguanosine in DNA + L-cysteinyl-[protein] = S-methyl-L-cysteinyl-[protein] + a 2'-deoxyguanosine in DNA</text>
        <dbReference type="Rhea" id="RHEA:24000"/>
        <dbReference type="Rhea" id="RHEA-COMP:10131"/>
        <dbReference type="Rhea" id="RHEA-COMP:10132"/>
        <dbReference type="Rhea" id="RHEA-COMP:11367"/>
        <dbReference type="Rhea" id="RHEA-COMP:11368"/>
        <dbReference type="ChEBI" id="CHEBI:29950"/>
        <dbReference type="ChEBI" id="CHEBI:82612"/>
        <dbReference type="ChEBI" id="CHEBI:85445"/>
        <dbReference type="ChEBI" id="CHEBI:85448"/>
        <dbReference type="EC" id="2.1.1.63"/>
    </reaction>
</comment>
<evidence type="ECO:0000256" key="4">
    <source>
        <dbReference type="ARBA" id="ARBA00022763"/>
    </source>
</evidence>
<evidence type="ECO:0000313" key="7">
    <source>
        <dbReference type="EMBL" id="BBU68602.1"/>
    </source>
</evidence>
<dbReference type="PROSITE" id="PS00374">
    <property type="entry name" value="MGMT"/>
    <property type="match status" value="1"/>
</dbReference>
<evidence type="ECO:0000256" key="6">
    <source>
        <dbReference type="ARBA" id="ARBA00049348"/>
    </source>
</evidence>
<comment type="catalytic activity">
    <reaction evidence="1">
        <text>a 4-O-methyl-thymidine in DNA + L-cysteinyl-[protein] = a thymidine in DNA + S-methyl-L-cysteinyl-[protein]</text>
        <dbReference type="Rhea" id="RHEA:53428"/>
        <dbReference type="Rhea" id="RHEA-COMP:10131"/>
        <dbReference type="Rhea" id="RHEA-COMP:10132"/>
        <dbReference type="Rhea" id="RHEA-COMP:13555"/>
        <dbReference type="Rhea" id="RHEA-COMP:13556"/>
        <dbReference type="ChEBI" id="CHEBI:29950"/>
        <dbReference type="ChEBI" id="CHEBI:82612"/>
        <dbReference type="ChEBI" id="CHEBI:137386"/>
        <dbReference type="ChEBI" id="CHEBI:137387"/>
        <dbReference type="EC" id="2.1.1.63"/>
    </reaction>
</comment>
<dbReference type="OrthoDB" id="9802228at2"/>
<dbReference type="SUPFAM" id="SSF46767">
    <property type="entry name" value="Methylated DNA-protein cysteine methyltransferase, C-terminal domain"/>
    <property type="match status" value="1"/>
</dbReference>
<dbReference type="InterPro" id="IPR001497">
    <property type="entry name" value="MethylDNA_cys_MeTrfase_AS"/>
</dbReference>
<dbReference type="GO" id="GO:0006281">
    <property type="term" value="P:DNA repair"/>
    <property type="evidence" value="ECO:0007669"/>
    <property type="project" value="UniProtKB-KW"/>
</dbReference>
<dbReference type="Proteomes" id="UP000463961">
    <property type="component" value="Chromosome"/>
</dbReference>
<dbReference type="InterPro" id="IPR014048">
    <property type="entry name" value="MethylDNA_cys_MeTrfase_DNA-bd"/>
</dbReference>
<keyword evidence="5" id="KW-0234">DNA repair</keyword>
<evidence type="ECO:0000256" key="3">
    <source>
        <dbReference type="ARBA" id="ARBA00022679"/>
    </source>
</evidence>
<dbReference type="GO" id="GO:0032259">
    <property type="term" value="P:methylation"/>
    <property type="evidence" value="ECO:0007669"/>
    <property type="project" value="UniProtKB-KW"/>
</dbReference>
<keyword evidence="4" id="KW-0227">DNA damage</keyword>
<accession>A0A679IA12</accession>